<dbReference type="Proteomes" id="UP000240971">
    <property type="component" value="Unassembled WGS sequence"/>
</dbReference>
<dbReference type="SMART" id="SM01217">
    <property type="entry name" value="Fn3_like"/>
    <property type="match status" value="1"/>
</dbReference>
<dbReference type="PANTHER" id="PTHR42721">
    <property type="entry name" value="SUGAR HYDROLASE-RELATED"/>
    <property type="match status" value="1"/>
</dbReference>
<evidence type="ECO:0000256" key="2">
    <source>
        <dbReference type="ARBA" id="ARBA00022729"/>
    </source>
</evidence>
<feature type="domain" description="Fibronectin type III-like" evidence="5">
    <location>
        <begin position="637"/>
        <end position="706"/>
    </location>
</feature>
<dbReference type="InterPro" id="IPR036881">
    <property type="entry name" value="Glyco_hydro_3_C_sf"/>
</dbReference>
<gene>
    <name evidence="6" type="ORF">CLV51_10317</name>
</gene>
<dbReference type="Pfam" id="PF14310">
    <property type="entry name" value="Fn3-like"/>
    <property type="match status" value="1"/>
</dbReference>
<keyword evidence="7" id="KW-1185">Reference proteome</keyword>
<dbReference type="GO" id="GO:0046556">
    <property type="term" value="F:alpha-L-arabinofuranosidase activity"/>
    <property type="evidence" value="ECO:0007669"/>
    <property type="project" value="TreeGrafter"/>
</dbReference>
<dbReference type="AlphaFoldDB" id="A0A2P8HIK0"/>
<dbReference type="GO" id="GO:0009044">
    <property type="term" value="F:xylan 1,4-beta-xylosidase activity"/>
    <property type="evidence" value="ECO:0007669"/>
    <property type="project" value="InterPro"/>
</dbReference>
<dbReference type="SUPFAM" id="SSF51445">
    <property type="entry name" value="(Trans)glycosidases"/>
    <property type="match status" value="1"/>
</dbReference>
<dbReference type="PRINTS" id="PR00133">
    <property type="entry name" value="GLHYDRLASE3"/>
</dbReference>
<protein>
    <submittedName>
        <fullName evidence="6">Beta-glucosidase</fullName>
    </submittedName>
</protein>
<comment type="caution">
    <text evidence="6">The sequence shown here is derived from an EMBL/GenBank/DDBJ whole genome shotgun (WGS) entry which is preliminary data.</text>
</comment>
<comment type="similarity">
    <text evidence="1">Belongs to the glycosyl hydrolase 3 family.</text>
</comment>
<keyword evidence="3" id="KW-0378">Hydrolase</keyword>
<accession>A0A2P8HIK0</accession>
<feature type="chain" id="PRO_5015123177" evidence="4">
    <location>
        <begin position="23"/>
        <end position="718"/>
    </location>
</feature>
<name>A0A2P8HIK0_CHINA</name>
<organism evidence="6 7">
    <name type="scientific">Chitinophaga niastensis</name>
    <dbReference type="NCBI Taxonomy" id="536980"/>
    <lineage>
        <taxon>Bacteria</taxon>
        <taxon>Pseudomonadati</taxon>
        <taxon>Bacteroidota</taxon>
        <taxon>Chitinophagia</taxon>
        <taxon>Chitinophagales</taxon>
        <taxon>Chitinophagaceae</taxon>
        <taxon>Chitinophaga</taxon>
    </lineage>
</organism>
<evidence type="ECO:0000256" key="3">
    <source>
        <dbReference type="ARBA" id="ARBA00022801"/>
    </source>
</evidence>
<evidence type="ECO:0000259" key="5">
    <source>
        <dbReference type="SMART" id="SM01217"/>
    </source>
</evidence>
<proteinExistence type="inferred from homology"/>
<dbReference type="Gene3D" id="3.20.20.300">
    <property type="entry name" value="Glycoside hydrolase, family 3, N-terminal domain"/>
    <property type="match status" value="1"/>
</dbReference>
<keyword evidence="2 4" id="KW-0732">Signal</keyword>
<dbReference type="InterPro" id="IPR013783">
    <property type="entry name" value="Ig-like_fold"/>
</dbReference>
<dbReference type="InterPro" id="IPR001764">
    <property type="entry name" value="Glyco_hydro_3_N"/>
</dbReference>
<dbReference type="Pfam" id="PF00933">
    <property type="entry name" value="Glyco_hydro_3"/>
    <property type="match status" value="1"/>
</dbReference>
<dbReference type="InterPro" id="IPR026891">
    <property type="entry name" value="Fn3-like"/>
</dbReference>
<evidence type="ECO:0000313" key="6">
    <source>
        <dbReference type="EMBL" id="PSL46041.1"/>
    </source>
</evidence>
<dbReference type="InterPro" id="IPR044993">
    <property type="entry name" value="BXL"/>
</dbReference>
<reference evidence="6 7" key="1">
    <citation type="submission" date="2018-03" db="EMBL/GenBank/DDBJ databases">
        <title>Genomic Encyclopedia of Archaeal and Bacterial Type Strains, Phase II (KMG-II): from individual species to whole genera.</title>
        <authorList>
            <person name="Goeker M."/>
        </authorList>
    </citation>
    <scope>NUCLEOTIDE SEQUENCE [LARGE SCALE GENOMIC DNA]</scope>
    <source>
        <strain evidence="6 7">DSM 24859</strain>
    </source>
</reference>
<evidence type="ECO:0000256" key="1">
    <source>
        <dbReference type="ARBA" id="ARBA00005336"/>
    </source>
</evidence>
<evidence type="ECO:0000313" key="7">
    <source>
        <dbReference type="Proteomes" id="UP000240971"/>
    </source>
</evidence>
<sequence length="718" mass="79401">MWRKRNLIICSITFLFAIKATAQQPALFRQAGAPVNERVNDLLHTLTLKEKISLLGYNSPAIDRLHIPAYNWWNEALHGIARGGEATVFPQAIGLSASFNAPLAKEVANTIATEARAKYNMATQLNRHVQYMGLNFWTPNVNIFRDPRWGRGQETYGEDPYLTATMAGAFVQGLQGDEPGMLKTAACAKHFAVHSGPEADRHSFNAIIDEKDLRETYLYAFKRMVDDKVESIMCAYNRVNSQPCCTGNTLLQDILRHEWKFGGQVVTDCWALDDIWLRHKAIPTREEVAVAAIKAGVNLDCANILQDDVLSAIKKGWLTNADVDSALSASLRTQMKLGLFNDPSASQYSSYAGDSVNNSYHAQLARDAARESMILLKNDGVLPLQQEKYASMLVAGSNSASLEALMGNYHGVSGNMVTFAAGLAKAAGPGMAMQYDQGCDFTDTLHFGGIWASQNCDVTVAVIGLTPLLEGEEGDAFLSGSGGDRNSLSLPRSQILFMKKLREAHKKPIIAVITAGSAVDVAAIAPYADAVILAWYPGEQGGNALADIIFGKYSPAGRLPVTFYQSLKDLPDYKDYSMKNRTYRYFKGKAAYPFGYGLSYTKFDYAWQQAPAKDYSINDTIRMAIDVKNTGNYDGDEVVQAYITYPVAERMPLKELKAFKRVHIQKDGKAVVQLEIPVTDLQKWDLQEHTWKLYKGSYKINVGKSSADFELIREVNVE</sequence>
<dbReference type="InterPro" id="IPR036962">
    <property type="entry name" value="Glyco_hydro_3_N_sf"/>
</dbReference>
<dbReference type="InterPro" id="IPR017853">
    <property type="entry name" value="GH"/>
</dbReference>
<dbReference type="GO" id="GO:0045493">
    <property type="term" value="P:xylan catabolic process"/>
    <property type="evidence" value="ECO:0007669"/>
    <property type="project" value="InterPro"/>
</dbReference>
<dbReference type="PANTHER" id="PTHR42721:SF3">
    <property type="entry name" value="BETA-D-XYLOSIDASE 5-RELATED"/>
    <property type="match status" value="1"/>
</dbReference>
<evidence type="ECO:0000256" key="4">
    <source>
        <dbReference type="SAM" id="SignalP"/>
    </source>
</evidence>
<dbReference type="Pfam" id="PF01915">
    <property type="entry name" value="Glyco_hydro_3_C"/>
    <property type="match status" value="1"/>
</dbReference>
<dbReference type="EMBL" id="PYAW01000003">
    <property type="protein sequence ID" value="PSL46041.1"/>
    <property type="molecule type" value="Genomic_DNA"/>
</dbReference>
<dbReference type="SUPFAM" id="SSF52279">
    <property type="entry name" value="Beta-D-glucan exohydrolase, C-terminal domain"/>
    <property type="match status" value="1"/>
</dbReference>
<dbReference type="Gene3D" id="3.40.50.1700">
    <property type="entry name" value="Glycoside hydrolase family 3 C-terminal domain"/>
    <property type="match status" value="1"/>
</dbReference>
<dbReference type="OrthoDB" id="721009at2"/>
<dbReference type="InterPro" id="IPR002772">
    <property type="entry name" value="Glyco_hydro_3_C"/>
</dbReference>
<feature type="signal peptide" evidence="4">
    <location>
        <begin position="1"/>
        <end position="22"/>
    </location>
</feature>
<dbReference type="RefSeq" id="WP_106528857.1">
    <property type="nucleotide sequence ID" value="NZ_PYAW01000003.1"/>
</dbReference>
<dbReference type="GO" id="GO:0031222">
    <property type="term" value="P:arabinan catabolic process"/>
    <property type="evidence" value="ECO:0007669"/>
    <property type="project" value="TreeGrafter"/>
</dbReference>
<dbReference type="Gene3D" id="2.60.40.10">
    <property type="entry name" value="Immunoglobulins"/>
    <property type="match status" value="1"/>
</dbReference>